<dbReference type="OrthoDB" id="5404651at2759"/>
<protein>
    <recommendedName>
        <fullName evidence="3">Mediator of RNA polymerase II transcription subunit 4</fullName>
    </recommendedName>
    <alternativeName>
        <fullName evidence="7">Mediator complex subunit 4</fullName>
    </alternativeName>
</protein>
<evidence type="ECO:0000256" key="7">
    <source>
        <dbReference type="ARBA" id="ARBA00031257"/>
    </source>
</evidence>
<evidence type="ECO:0000256" key="4">
    <source>
        <dbReference type="ARBA" id="ARBA00023015"/>
    </source>
</evidence>
<proteinExistence type="inferred from homology"/>
<feature type="compositionally biased region" description="Basic and acidic residues" evidence="8">
    <location>
        <begin position="174"/>
        <end position="189"/>
    </location>
</feature>
<organism evidence="9 10">
    <name type="scientific">Lophiostoma macrostomum CBS 122681</name>
    <dbReference type="NCBI Taxonomy" id="1314788"/>
    <lineage>
        <taxon>Eukaryota</taxon>
        <taxon>Fungi</taxon>
        <taxon>Dikarya</taxon>
        <taxon>Ascomycota</taxon>
        <taxon>Pezizomycotina</taxon>
        <taxon>Dothideomycetes</taxon>
        <taxon>Pleosporomycetidae</taxon>
        <taxon>Pleosporales</taxon>
        <taxon>Lophiostomataceae</taxon>
        <taxon>Lophiostoma</taxon>
    </lineage>
</organism>
<evidence type="ECO:0000313" key="10">
    <source>
        <dbReference type="Proteomes" id="UP000799324"/>
    </source>
</evidence>
<dbReference type="Pfam" id="PF10018">
    <property type="entry name" value="Med4"/>
    <property type="match status" value="1"/>
</dbReference>
<feature type="region of interest" description="Disordered" evidence="8">
    <location>
        <begin position="150"/>
        <end position="215"/>
    </location>
</feature>
<sequence>MDATLQTQFERIEGALNTLVDSIATYNPSPQAALDLVAADNELSNGLDQLSHHQANHTRILSLRAEVDALEAQLKASVGTLADLRRELLETPATTFTEDSRPVPFTELLQYAKNISRYTVPPTYREPVPKALSREEEEVDKVKDDADASVVPANGLGTPATATAGAPAIVDGVADDKPGVDDEPPKEVTPEQAEWLSKMKKQGHQWSPWPDDNKIRRGNLMSIQVLRDQGKDPWTVSTQEEATGLMDKQDEEQRGQVPQQEIVQDHRSTEPRPSPPEKSAPTEGNRHFWIATRSDSGDDAVEATIRRIVDDPASLRVSIYSVYRGVEAPVWHRGQPSIHSPEALSRDKRRQWSEQTTIGRHTMAFSQSNIESQFCAEVNTALRAHDGTKLRSILVVEPPFNTTYQQLIESLKKRYSKDATSSEEALESILRIGVPETHESEDSKGYPVVAWSAMVSFLAGWMAFIRDVNLENILETYERLADLQQKANSALQHPTKGLIVLPTVISYAKVFSRVAIGLDKRPELIQHLITRDVSEDGKRESLPEKAANILRSAFITCLNDRTADPSGIVNGTPDRKKVGIYKMANICLKILFQCEKLDNCEMIFNNIQNSSPPLRFYPASERVTYLYYLGRFQFACTNFYEAQLCLQKAYDDCKKEYLGQRRLILIYLIAANMLQGRFPSQAIYSRPEARGLRERFEPLAISIRKGDLENFRRITNLDLSHEHASWFSRYKMFYQLANYCEIYVWRSVFRKVFLLTGKQGETDRSAPTIDLNAVLGAFQYFERRLLMTPSMAQADAGPGRRHISFILSDFTPPASAGYIDPDFEGVEGIDPYVEKTDYLEIESICGSLIMQGFLNGFISHKTKRFAITGARRAGGALKAGFPNIWQVIKNRNSEDVPGWRKHELSSGGNVVRLASARPAGS</sequence>
<keyword evidence="6" id="KW-0539">Nucleus</keyword>
<reference evidence="9" key="1">
    <citation type="journal article" date="2020" name="Stud. Mycol.">
        <title>101 Dothideomycetes genomes: a test case for predicting lifestyles and emergence of pathogens.</title>
        <authorList>
            <person name="Haridas S."/>
            <person name="Albert R."/>
            <person name="Binder M."/>
            <person name="Bloem J."/>
            <person name="Labutti K."/>
            <person name="Salamov A."/>
            <person name="Andreopoulos B."/>
            <person name="Baker S."/>
            <person name="Barry K."/>
            <person name="Bills G."/>
            <person name="Bluhm B."/>
            <person name="Cannon C."/>
            <person name="Castanera R."/>
            <person name="Culley D."/>
            <person name="Daum C."/>
            <person name="Ezra D."/>
            <person name="Gonzalez J."/>
            <person name="Henrissat B."/>
            <person name="Kuo A."/>
            <person name="Liang C."/>
            <person name="Lipzen A."/>
            <person name="Lutzoni F."/>
            <person name="Magnuson J."/>
            <person name="Mondo S."/>
            <person name="Nolan M."/>
            <person name="Ohm R."/>
            <person name="Pangilinan J."/>
            <person name="Park H.-J."/>
            <person name="Ramirez L."/>
            <person name="Alfaro M."/>
            <person name="Sun H."/>
            <person name="Tritt A."/>
            <person name="Yoshinaga Y."/>
            <person name="Zwiers L.-H."/>
            <person name="Turgeon B."/>
            <person name="Goodwin S."/>
            <person name="Spatafora J."/>
            <person name="Crous P."/>
            <person name="Grigoriev I."/>
        </authorList>
    </citation>
    <scope>NUCLEOTIDE SEQUENCE</scope>
    <source>
        <strain evidence="9">CBS 122681</strain>
    </source>
</reference>
<dbReference type="PANTHER" id="PTHR12732">
    <property type="entry name" value="UNCHARACTERIZED PROTEASOME COMPONENT REGION PCI-CONTAINING"/>
    <property type="match status" value="1"/>
</dbReference>
<feature type="compositionally biased region" description="Low complexity" evidence="8">
    <location>
        <begin position="150"/>
        <end position="168"/>
    </location>
</feature>
<evidence type="ECO:0000256" key="1">
    <source>
        <dbReference type="ARBA" id="ARBA00004123"/>
    </source>
</evidence>
<dbReference type="GO" id="GO:0003690">
    <property type="term" value="F:double-stranded DNA binding"/>
    <property type="evidence" value="ECO:0007669"/>
    <property type="project" value="InterPro"/>
</dbReference>
<evidence type="ECO:0000256" key="8">
    <source>
        <dbReference type="SAM" id="MobiDB-lite"/>
    </source>
</evidence>
<dbReference type="Proteomes" id="UP000799324">
    <property type="component" value="Unassembled WGS sequence"/>
</dbReference>
<accession>A0A6A6TJB1</accession>
<evidence type="ECO:0000256" key="5">
    <source>
        <dbReference type="ARBA" id="ARBA00023163"/>
    </source>
</evidence>
<comment type="similarity">
    <text evidence="2">Belongs to the Mediator complex subunit 4 family.</text>
</comment>
<name>A0A6A6TJB1_9PLEO</name>
<evidence type="ECO:0000256" key="6">
    <source>
        <dbReference type="ARBA" id="ARBA00023242"/>
    </source>
</evidence>
<dbReference type="InterPro" id="IPR045114">
    <property type="entry name" value="Csn12-like"/>
</dbReference>
<evidence type="ECO:0000313" key="9">
    <source>
        <dbReference type="EMBL" id="KAF2659506.1"/>
    </source>
</evidence>
<dbReference type="EMBL" id="MU004306">
    <property type="protein sequence ID" value="KAF2659506.1"/>
    <property type="molecule type" value="Genomic_DNA"/>
</dbReference>
<keyword evidence="5" id="KW-0804">Transcription</keyword>
<dbReference type="PANTHER" id="PTHR12732:SF8">
    <property type="entry name" value="NUCLEAR MRNA EXPORT PROTEIN THP1"/>
    <property type="match status" value="1"/>
</dbReference>
<keyword evidence="10" id="KW-1185">Reference proteome</keyword>
<gene>
    <name evidence="9" type="ORF">K491DRAFT_590843</name>
</gene>
<feature type="region of interest" description="Disordered" evidence="8">
    <location>
        <begin position="245"/>
        <end position="285"/>
    </location>
</feature>
<evidence type="ECO:0000256" key="3">
    <source>
        <dbReference type="ARBA" id="ARBA00020629"/>
    </source>
</evidence>
<keyword evidence="4" id="KW-0805">Transcription regulation</keyword>
<dbReference type="GO" id="GO:0016592">
    <property type="term" value="C:mediator complex"/>
    <property type="evidence" value="ECO:0007669"/>
    <property type="project" value="InterPro"/>
</dbReference>
<dbReference type="SMART" id="SM00753">
    <property type="entry name" value="PAM"/>
    <property type="match status" value="1"/>
</dbReference>
<dbReference type="GO" id="GO:0003712">
    <property type="term" value="F:transcription coregulator activity"/>
    <property type="evidence" value="ECO:0007669"/>
    <property type="project" value="InterPro"/>
</dbReference>
<dbReference type="GO" id="GO:0003723">
    <property type="term" value="F:RNA binding"/>
    <property type="evidence" value="ECO:0007669"/>
    <property type="project" value="InterPro"/>
</dbReference>
<comment type="subcellular location">
    <subcellularLocation>
        <location evidence="1">Nucleus</location>
    </subcellularLocation>
</comment>
<evidence type="ECO:0000256" key="2">
    <source>
        <dbReference type="ARBA" id="ARBA00009626"/>
    </source>
</evidence>
<dbReference type="AlphaFoldDB" id="A0A6A6TJB1"/>
<dbReference type="GO" id="GO:0006357">
    <property type="term" value="P:regulation of transcription by RNA polymerase II"/>
    <property type="evidence" value="ECO:0007669"/>
    <property type="project" value="InterPro"/>
</dbReference>
<dbReference type="InterPro" id="IPR019258">
    <property type="entry name" value="Mediator_Med4"/>
</dbReference>